<dbReference type="PANTHER" id="PTHR48011:SF18">
    <property type="entry name" value="MITOGEN-ACTIVATED PROTEIN KINASE KINASE KINASE 19-RELATED"/>
    <property type="match status" value="1"/>
</dbReference>
<name>A0A087GKB5_ARAAL</name>
<sequence>MDFIRKETIGHGSFSTVSLATTSKTSTSFPPLIAVKSTGVVYSAALINERNVLDSLGYCSEIVRCYGEGKTVENGEEIYNLFLEYASGAKPRSEAKPKSEIRGTPMYMAPESVSYGEFESPVDIWGDEIPEIPVRLSEEGKDFLKKCFVKNSSERWTAKMLLDHPFLAVDDGLVRVGLVSPRDPFDFPGWNSVQSPVKENLRFGDLVRLPEERISGLVTENGPDWSVMCDWVNV</sequence>
<feature type="domain" description="Protein kinase" evidence="2">
    <location>
        <begin position="3"/>
        <end position="167"/>
    </location>
</feature>
<dbReference type="Gene3D" id="1.10.510.10">
    <property type="entry name" value="Transferase(Phosphotransferase) domain 1"/>
    <property type="match status" value="1"/>
</dbReference>
<dbReference type="InterPro" id="IPR052751">
    <property type="entry name" value="Plant_MAPKKK"/>
</dbReference>
<dbReference type="GO" id="GO:0005524">
    <property type="term" value="F:ATP binding"/>
    <property type="evidence" value="ECO:0007669"/>
    <property type="project" value="UniProtKB-UniRule"/>
</dbReference>
<dbReference type="Proteomes" id="UP000029120">
    <property type="component" value="Chromosome 7"/>
</dbReference>
<dbReference type="Gramene" id="KFK30317">
    <property type="protein sequence ID" value="KFK30317"/>
    <property type="gene ID" value="AALP_AA7G246100"/>
</dbReference>
<organism evidence="3 4">
    <name type="scientific">Arabis alpina</name>
    <name type="common">Alpine rock-cress</name>
    <dbReference type="NCBI Taxonomy" id="50452"/>
    <lineage>
        <taxon>Eukaryota</taxon>
        <taxon>Viridiplantae</taxon>
        <taxon>Streptophyta</taxon>
        <taxon>Embryophyta</taxon>
        <taxon>Tracheophyta</taxon>
        <taxon>Spermatophyta</taxon>
        <taxon>Magnoliopsida</taxon>
        <taxon>eudicotyledons</taxon>
        <taxon>Gunneridae</taxon>
        <taxon>Pentapetalae</taxon>
        <taxon>rosids</taxon>
        <taxon>malvids</taxon>
        <taxon>Brassicales</taxon>
        <taxon>Brassicaceae</taxon>
        <taxon>Arabideae</taxon>
        <taxon>Arabis</taxon>
    </lineage>
</organism>
<keyword evidence="1" id="KW-0067">ATP-binding</keyword>
<accession>A0A087GKB5</accession>
<dbReference type="InterPro" id="IPR000719">
    <property type="entry name" value="Prot_kinase_dom"/>
</dbReference>
<dbReference type="eggNOG" id="KOG0198">
    <property type="taxonomic scope" value="Eukaryota"/>
</dbReference>
<evidence type="ECO:0000259" key="2">
    <source>
        <dbReference type="SMART" id="SM00220"/>
    </source>
</evidence>
<dbReference type="GO" id="GO:0004672">
    <property type="term" value="F:protein kinase activity"/>
    <property type="evidence" value="ECO:0007669"/>
    <property type="project" value="InterPro"/>
</dbReference>
<proteinExistence type="predicted"/>
<dbReference type="EMBL" id="CM002875">
    <property type="protein sequence ID" value="KFK30317.1"/>
    <property type="molecule type" value="Genomic_DNA"/>
</dbReference>
<dbReference type="OrthoDB" id="8693905at2759"/>
<dbReference type="PANTHER" id="PTHR48011">
    <property type="entry name" value="CCR4-NOT TRANSCRIPTIONAL COMPLEX SUBUNIT CAF120-RELATED"/>
    <property type="match status" value="1"/>
</dbReference>
<dbReference type="InterPro" id="IPR017441">
    <property type="entry name" value="Protein_kinase_ATP_BS"/>
</dbReference>
<feature type="non-terminal residue" evidence="3">
    <location>
        <position position="234"/>
    </location>
</feature>
<dbReference type="SUPFAM" id="SSF56112">
    <property type="entry name" value="Protein kinase-like (PK-like)"/>
    <property type="match status" value="1"/>
</dbReference>
<dbReference type="InterPro" id="IPR011009">
    <property type="entry name" value="Kinase-like_dom_sf"/>
</dbReference>
<feature type="binding site" evidence="1">
    <location>
        <position position="36"/>
    </location>
    <ligand>
        <name>ATP</name>
        <dbReference type="ChEBI" id="CHEBI:30616"/>
    </ligand>
</feature>
<dbReference type="GO" id="GO:0010029">
    <property type="term" value="P:regulation of seed germination"/>
    <property type="evidence" value="ECO:0007669"/>
    <property type="project" value="EnsemblPlants"/>
</dbReference>
<evidence type="ECO:0000313" key="4">
    <source>
        <dbReference type="Proteomes" id="UP000029120"/>
    </source>
</evidence>
<dbReference type="PROSITE" id="PS00107">
    <property type="entry name" value="PROTEIN_KINASE_ATP"/>
    <property type="match status" value="1"/>
</dbReference>
<protein>
    <recommendedName>
        <fullName evidence="2">Protein kinase domain-containing protein</fullName>
    </recommendedName>
</protein>
<dbReference type="Gene3D" id="3.30.200.20">
    <property type="entry name" value="Phosphorylase Kinase, domain 1"/>
    <property type="match status" value="1"/>
</dbReference>
<dbReference type="GO" id="GO:0007165">
    <property type="term" value="P:signal transduction"/>
    <property type="evidence" value="ECO:0007669"/>
    <property type="project" value="TreeGrafter"/>
</dbReference>
<keyword evidence="1" id="KW-0547">Nucleotide-binding</keyword>
<evidence type="ECO:0000313" key="3">
    <source>
        <dbReference type="EMBL" id="KFK30317.1"/>
    </source>
</evidence>
<dbReference type="SMART" id="SM00220">
    <property type="entry name" value="S_TKc"/>
    <property type="match status" value="1"/>
</dbReference>
<reference evidence="4" key="1">
    <citation type="journal article" date="2015" name="Nat. Plants">
        <title>Genome expansion of Arabis alpina linked with retrotransposition and reduced symmetric DNA methylation.</title>
        <authorList>
            <person name="Willing E.M."/>
            <person name="Rawat V."/>
            <person name="Mandakova T."/>
            <person name="Maumus F."/>
            <person name="James G.V."/>
            <person name="Nordstroem K.J."/>
            <person name="Becker C."/>
            <person name="Warthmann N."/>
            <person name="Chica C."/>
            <person name="Szarzynska B."/>
            <person name="Zytnicki M."/>
            <person name="Albani M.C."/>
            <person name="Kiefer C."/>
            <person name="Bergonzi S."/>
            <person name="Castaings L."/>
            <person name="Mateos J.L."/>
            <person name="Berns M.C."/>
            <person name="Bujdoso N."/>
            <person name="Piofczyk T."/>
            <person name="de Lorenzo L."/>
            <person name="Barrero-Sicilia C."/>
            <person name="Mateos I."/>
            <person name="Piednoel M."/>
            <person name="Hagmann J."/>
            <person name="Chen-Min-Tao R."/>
            <person name="Iglesias-Fernandez R."/>
            <person name="Schuster S.C."/>
            <person name="Alonso-Blanco C."/>
            <person name="Roudier F."/>
            <person name="Carbonero P."/>
            <person name="Paz-Ares J."/>
            <person name="Davis S.J."/>
            <person name="Pecinka A."/>
            <person name="Quesneville H."/>
            <person name="Colot V."/>
            <person name="Lysak M.A."/>
            <person name="Weigel D."/>
            <person name="Coupland G."/>
            <person name="Schneeberger K."/>
        </authorList>
    </citation>
    <scope>NUCLEOTIDE SEQUENCE [LARGE SCALE GENOMIC DNA]</scope>
    <source>
        <strain evidence="4">cv. Pajares</strain>
    </source>
</reference>
<gene>
    <name evidence="3" type="ordered locus">AALP_Aa7g246100</name>
</gene>
<evidence type="ECO:0000256" key="1">
    <source>
        <dbReference type="PROSITE-ProRule" id="PRU10141"/>
    </source>
</evidence>
<dbReference type="AlphaFoldDB" id="A0A087GKB5"/>
<keyword evidence="4" id="KW-1185">Reference proteome</keyword>